<feature type="region of interest" description="Disordered" evidence="1">
    <location>
        <begin position="12"/>
        <end position="33"/>
    </location>
</feature>
<evidence type="ECO:0000313" key="2">
    <source>
        <dbReference type="EMBL" id="DAE19436.1"/>
    </source>
</evidence>
<organism evidence="2">
    <name type="scientific">Podoviridae sp. ctyDR6</name>
    <dbReference type="NCBI Taxonomy" id="2825288"/>
    <lineage>
        <taxon>Viruses</taxon>
        <taxon>Duplodnaviria</taxon>
        <taxon>Heunggongvirae</taxon>
        <taxon>Uroviricota</taxon>
        <taxon>Caudoviricetes</taxon>
    </lineage>
</organism>
<proteinExistence type="predicted"/>
<name>A0A8S5QLI0_9CAUD</name>
<reference evidence="2" key="1">
    <citation type="journal article" date="2021" name="Proc. Natl. Acad. Sci. U.S.A.">
        <title>A Catalog of Tens of Thousands of Viruses from Human Metagenomes Reveals Hidden Associations with Chronic Diseases.</title>
        <authorList>
            <person name="Tisza M.J."/>
            <person name="Buck C.B."/>
        </authorList>
    </citation>
    <scope>NUCLEOTIDE SEQUENCE</scope>
    <source>
        <strain evidence="2">CtyDR6</strain>
    </source>
</reference>
<evidence type="ECO:0000256" key="1">
    <source>
        <dbReference type="SAM" id="MobiDB-lite"/>
    </source>
</evidence>
<sequence>MRTRCSMLLRSGLNTAARPPKGCRPLQQPRRWW</sequence>
<dbReference type="EMBL" id="BK015675">
    <property type="protein sequence ID" value="DAE19436.1"/>
    <property type="molecule type" value="Genomic_DNA"/>
</dbReference>
<accession>A0A8S5QLI0</accession>
<protein>
    <submittedName>
        <fullName evidence="2">Uncharacterized protein</fullName>
    </submittedName>
</protein>